<feature type="region of interest" description="Disordered" evidence="1">
    <location>
        <begin position="1"/>
        <end position="20"/>
    </location>
</feature>
<proteinExistence type="predicted"/>
<dbReference type="InterPro" id="IPR055201">
    <property type="entry name" value="IHF-like_H2TH"/>
</dbReference>
<feature type="compositionally biased region" description="Low complexity" evidence="1">
    <location>
        <begin position="8"/>
        <end position="18"/>
    </location>
</feature>
<gene>
    <name evidence="3" type="ORF">NCTC11636_00320</name>
</gene>
<accession>A0A3S4QZD8</accession>
<keyword evidence="4" id="KW-1185">Reference proteome</keyword>
<dbReference type="Proteomes" id="UP000266895">
    <property type="component" value="Chromosome"/>
</dbReference>
<protein>
    <recommendedName>
        <fullName evidence="2">Integration host factor-like helix-two turn-helix domain-containing protein</fullName>
    </recommendedName>
</protein>
<dbReference type="Gene3D" id="1.10.8.50">
    <property type="match status" value="1"/>
</dbReference>
<reference evidence="3 4" key="1">
    <citation type="submission" date="2018-12" db="EMBL/GenBank/DDBJ databases">
        <authorList>
            <consortium name="Pathogen Informatics"/>
        </authorList>
    </citation>
    <scope>NUCLEOTIDE SEQUENCE [LARGE SCALE GENOMIC DNA]</scope>
    <source>
        <strain evidence="3 4">NCTC11636</strain>
    </source>
</reference>
<dbReference type="InterPro" id="IPR047806">
    <property type="entry name" value="IHF_actinobact"/>
</dbReference>
<dbReference type="OrthoDB" id="3197442at2"/>
<dbReference type="KEGG" id="ahw:NCTC11636_00320"/>
<evidence type="ECO:0000259" key="2">
    <source>
        <dbReference type="Pfam" id="PF22525"/>
    </source>
</evidence>
<evidence type="ECO:0000256" key="1">
    <source>
        <dbReference type="SAM" id="MobiDB-lite"/>
    </source>
</evidence>
<evidence type="ECO:0000313" key="3">
    <source>
        <dbReference type="EMBL" id="VEG26041.1"/>
    </source>
</evidence>
<dbReference type="NCBIfam" id="NF041260">
    <property type="entry name" value="actino_IHF"/>
    <property type="match status" value="1"/>
</dbReference>
<sequence length="103" mass="11296">MTLPALTAQQRSDALARAADARQRRAQAKDALKHGRMSVSEFLEQAGTDEALGRMRVIDLLLALPRVGRRTAEVLMEEIGISPTRRVRGLGSRQSAELVARFG</sequence>
<evidence type="ECO:0000313" key="4">
    <source>
        <dbReference type="Proteomes" id="UP000266895"/>
    </source>
</evidence>
<dbReference type="Pfam" id="PF22525">
    <property type="entry name" value="H2TH_5"/>
    <property type="match status" value="1"/>
</dbReference>
<dbReference type="RefSeq" id="WP_126381468.1">
    <property type="nucleotide sequence ID" value="NZ_LR134350.1"/>
</dbReference>
<organism evidence="3 4">
    <name type="scientific">Actinomyces howellii</name>
    <dbReference type="NCBI Taxonomy" id="52771"/>
    <lineage>
        <taxon>Bacteria</taxon>
        <taxon>Bacillati</taxon>
        <taxon>Actinomycetota</taxon>
        <taxon>Actinomycetes</taxon>
        <taxon>Actinomycetales</taxon>
        <taxon>Actinomycetaceae</taxon>
        <taxon>Actinomyces</taxon>
    </lineage>
</organism>
<name>A0A3S4QZD8_9ACTO</name>
<feature type="domain" description="Integration host factor-like helix-two turn-helix" evidence="2">
    <location>
        <begin position="32"/>
        <end position="102"/>
    </location>
</feature>
<dbReference type="AlphaFoldDB" id="A0A3S4QZD8"/>
<dbReference type="EMBL" id="LR134350">
    <property type="protein sequence ID" value="VEG26041.1"/>
    <property type="molecule type" value="Genomic_DNA"/>
</dbReference>